<proteinExistence type="predicted"/>
<gene>
    <name evidence="2" type="ORF">NDU88_002843</name>
</gene>
<reference evidence="2" key="1">
    <citation type="journal article" date="2022" name="bioRxiv">
        <title>Sequencing and chromosome-scale assembly of the giantPleurodeles waltlgenome.</title>
        <authorList>
            <person name="Brown T."/>
            <person name="Elewa A."/>
            <person name="Iarovenko S."/>
            <person name="Subramanian E."/>
            <person name="Araus A.J."/>
            <person name="Petzold A."/>
            <person name="Susuki M."/>
            <person name="Suzuki K.-i.T."/>
            <person name="Hayashi T."/>
            <person name="Toyoda A."/>
            <person name="Oliveira C."/>
            <person name="Osipova E."/>
            <person name="Leigh N.D."/>
            <person name="Simon A."/>
            <person name="Yun M.H."/>
        </authorList>
    </citation>
    <scope>NUCLEOTIDE SEQUENCE</scope>
    <source>
        <strain evidence="2">20211129_DDA</strain>
        <tissue evidence="2">Liver</tissue>
    </source>
</reference>
<feature type="region of interest" description="Disordered" evidence="1">
    <location>
        <begin position="248"/>
        <end position="329"/>
    </location>
</feature>
<comment type="caution">
    <text evidence="2">The sequence shown here is derived from an EMBL/GenBank/DDBJ whole genome shotgun (WGS) entry which is preliminary data.</text>
</comment>
<organism evidence="2 3">
    <name type="scientific">Pleurodeles waltl</name>
    <name type="common">Iberian ribbed newt</name>
    <dbReference type="NCBI Taxonomy" id="8319"/>
    <lineage>
        <taxon>Eukaryota</taxon>
        <taxon>Metazoa</taxon>
        <taxon>Chordata</taxon>
        <taxon>Craniata</taxon>
        <taxon>Vertebrata</taxon>
        <taxon>Euteleostomi</taxon>
        <taxon>Amphibia</taxon>
        <taxon>Batrachia</taxon>
        <taxon>Caudata</taxon>
        <taxon>Salamandroidea</taxon>
        <taxon>Salamandridae</taxon>
        <taxon>Pleurodelinae</taxon>
        <taxon>Pleurodeles</taxon>
    </lineage>
</organism>
<dbReference type="Proteomes" id="UP001066276">
    <property type="component" value="Chromosome 10"/>
</dbReference>
<name>A0AAV7M1T9_PLEWA</name>
<dbReference type="EMBL" id="JANPWB010000014">
    <property type="protein sequence ID" value="KAJ1097726.1"/>
    <property type="molecule type" value="Genomic_DNA"/>
</dbReference>
<dbReference type="AlphaFoldDB" id="A0AAV7M1T9"/>
<sequence>MQYFVHEESFTSWSAGGLERNIDIEDELLDYDDGNESEAIDVVQQKGREDGLGVQKKSNRGRSFVFLQETVKRAVRSDCHGGGSRMTILAGNLPQSEERRQCLGMGGGVPQAERVVFTEKASVKDMGVQAGLADKDDSVNKDLTLEVGQENALRVFLCEEVFTDILWGGRVRIHKDERGGWSPSAAPDCAPAFLLEQATKGPAGRARGGRGDAKACTRLFPTSQRTPFLYSERGARLVNWAENPIKAIAPPRKRSGGQGRQRLRQERDEIANEGLPPPRVSRALRGRRQRGARRWNSGEEGTGILVAGSKQMERRKQRMRRCDEIMEKR</sequence>
<evidence type="ECO:0000313" key="3">
    <source>
        <dbReference type="Proteomes" id="UP001066276"/>
    </source>
</evidence>
<feature type="compositionally biased region" description="Basic residues" evidence="1">
    <location>
        <begin position="282"/>
        <end position="293"/>
    </location>
</feature>
<feature type="compositionally biased region" description="Basic and acidic residues" evidence="1">
    <location>
        <begin position="320"/>
        <end position="329"/>
    </location>
</feature>
<accession>A0AAV7M1T9</accession>
<keyword evidence="3" id="KW-1185">Reference proteome</keyword>
<evidence type="ECO:0000256" key="1">
    <source>
        <dbReference type="SAM" id="MobiDB-lite"/>
    </source>
</evidence>
<evidence type="ECO:0000313" key="2">
    <source>
        <dbReference type="EMBL" id="KAJ1097726.1"/>
    </source>
</evidence>
<protein>
    <submittedName>
        <fullName evidence="2">Uncharacterized protein</fullName>
    </submittedName>
</protein>